<keyword evidence="3" id="KW-1185">Reference proteome</keyword>
<evidence type="ECO:0000313" key="2">
    <source>
        <dbReference type="EMBL" id="MDO6579186.1"/>
    </source>
</evidence>
<evidence type="ECO:0000313" key="4">
    <source>
        <dbReference type="Proteomes" id="UP001170717"/>
    </source>
</evidence>
<organism evidence="2 4">
    <name type="scientific">Alteromonas stellipolaris</name>
    <dbReference type="NCBI Taxonomy" id="233316"/>
    <lineage>
        <taxon>Bacteria</taxon>
        <taxon>Pseudomonadati</taxon>
        <taxon>Pseudomonadota</taxon>
        <taxon>Gammaproteobacteria</taxon>
        <taxon>Alteromonadales</taxon>
        <taxon>Alteromonadaceae</taxon>
        <taxon>Alteromonas/Salinimonas group</taxon>
        <taxon>Alteromonas</taxon>
    </lineage>
</organism>
<dbReference type="Proteomes" id="UP001170717">
    <property type="component" value="Unassembled WGS sequence"/>
</dbReference>
<name>A0AAW7Z3X5_9ALTE</name>
<dbReference type="RefSeq" id="WP_057790129.1">
    <property type="nucleotide sequence ID" value="NZ_CAXIBE010000017.1"/>
</dbReference>
<evidence type="ECO:0000313" key="1">
    <source>
        <dbReference type="EMBL" id="AMJ75311.1"/>
    </source>
</evidence>
<dbReference type="EMBL" id="CP013926">
    <property type="protein sequence ID" value="AMJ75311.1"/>
    <property type="molecule type" value="Genomic_DNA"/>
</dbReference>
<proteinExistence type="predicted"/>
<dbReference type="AlphaFoldDB" id="A0AAW7Z3X5"/>
<reference evidence="2" key="2">
    <citation type="submission" date="2023-07" db="EMBL/GenBank/DDBJ databases">
        <title>Genome content predicts the carbon catabolic preferences of heterotrophic bacteria.</title>
        <authorList>
            <person name="Gralka M."/>
        </authorList>
    </citation>
    <scope>NUCLEOTIDE SEQUENCE</scope>
    <source>
        <strain evidence="2">F2M12</strain>
    </source>
</reference>
<dbReference type="Proteomes" id="UP000056750">
    <property type="component" value="Chromosome"/>
</dbReference>
<gene>
    <name evidence="1" type="ORF">AVL57_15855</name>
    <name evidence="2" type="ORF">Q4527_17415</name>
</gene>
<sequence>MNHQDDLSQKKAHSYTLYLSVFTENLLAQTLKEGEGTEEGEAYFFKYEGEDYTNGKLIIPQSKFDEGYVKITIILNQTASGNKLEKSGYKFAWIHARRAGEKEDYIGRGQRFEMQSWENHSVSFFLTDKMQYKTAKGWKSLNSCALALDVWVQHTYQSQLTKKLTVDKINCDPQIEIQPV</sequence>
<reference evidence="1 3" key="1">
    <citation type="submission" date="2015-12" db="EMBL/GenBank/DDBJ databases">
        <title>Intraspecies pangenome expansion in the marine bacterium Alteromonas.</title>
        <authorList>
            <person name="Lopez-Perez M."/>
            <person name="Rodriguez-Valera F."/>
        </authorList>
    </citation>
    <scope>NUCLEOTIDE SEQUENCE [LARGE SCALE GENOMIC DNA]</scope>
    <source>
        <strain evidence="1 3">LMG 21861</strain>
    </source>
</reference>
<evidence type="ECO:0000313" key="3">
    <source>
        <dbReference type="Proteomes" id="UP000056750"/>
    </source>
</evidence>
<accession>A0AAW7Z3X5</accession>
<dbReference type="KEGG" id="asq:AVL57_15855"/>
<dbReference type="EMBL" id="JAUOQI010000016">
    <property type="protein sequence ID" value="MDO6579186.1"/>
    <property type="molecule type" value="Genomic_DNA"/>
</dbReference>
<protein>
    <submittedName>
        <fullName evidence="2">Uncharacterized protein</fullName>
    </submittedName>
</protein>